<dbReference type="Proteomes" id="UP000642920">
    <property type="component" value="Unassembled WGS sequence"/>
</dbReference>
<name>A0A937A937_9BACT</name>
<comment type="caution">
    <text evidence="1">The sequence shown here is derived from an EMBL/GenBank/DDBJ whole genome shotgun (WGS) entry which is preliminary data.</text>
</comment>
<keyword evidence="2" id="KW-1185">Reference proteome</keyword>
<dbReference type="EMBL" id="JAERQG010000002">
    <property type="protein sequence ID" value="MBL0765880.1"/>
    <property type="molecule type" value="Genomic_DNA"/>
</dbReference>
<accession>A0A937A937</accession>
<reference evidence="1" key="1">
    <citation type="submission" date="2021-01" db="EMBL/GenBank/DDBJ databases">
        <title>Marivirga sp. nov., isolated from intertidal surface sediments.</title>
        <authorList>
            <person name="Zhang M."/>
        </authorList>
    </citation>
    <scope>NUCLEOTIDE SEQUENCE</scope>
    <source>
        <strain evidence="1">SM1354</strain>
    </source>
</reference>
<gene>
    <name evidence="1" type="ORF">JKP34_11500</name>
</gene>
<evidence type="ECO:0000313" key="1">
    <source>
        <dbReference type="EMBL" id="MBL0765880.1"/>
    </source>
</evidence>
<dbReference type="AlphaFoldDB" id="A0A937A937"/>
<organism evidence="1 2">
    <name type="scientific">Marivirga atlantica</name>
    <dbReference type="NCBI Taxonomy" id="1548457"/>
    <lineage>
        <taxon>Bacteria</taxon>
        <taxon>Pseudomonadati</taxon>
        <taxon>Bacteroidota</taxon>
        <taxon>Cytophagia</taxon>
        <taxon>Cytophagales</taxon>
        <taxon>Marivirgaceae</taxon>
        <taxon>Marivirga</taxon>
    </lineage>
</organism>
<proteinExistence type="predicted"/>
<protein>
    <recommendedName>
        <fullName evidence="3">STAS/SEC14 domain-containing protein</fullName>
    </recommendedName>
</protein>
<evidence type="ECO:0000313" key="2">
    <source>
        <dbReference type="Proteomes" id="UP000642920"/>
    </source>
</evidence>
<evidence type="ECO:0008006" key="3">
    <source>
        <dbReference type="Google" id="ProtNLM"/>
    </source>
</evidence>
<sequence>MIIYDKPHASIDYNPDTKIGFVVWKSNCTMDQYRDVFENMLAYAKTHLMKYVLSDTTNQGVVSPENRKWFEKEMIPAAIEVGLEKVAIITDANVFKRYYLNMLLSAVNKFGVPFKIFGNEGQAKAFLLEEETLAAE</sequence>
<dbReference type="RefSeq" id="WP_201921318.1">
    <property type="nucleotide sequence ID" value="NZ_JAERQG010000002.1"/>
</dbReference>